<dbReference type="PANTHER" id="PTHR13778:SF47">
    <property type="entry name" value="LIPOPOLYSACCHARIDE 1,3-GALACTOSYLTRANSFERASE"/>
    <property type="match status" value="1"/>
</dbReference>
<reference evidence="4 5" key="1">
    <citation type="journal article" date="2014" name="Genome Biol. Evol.">
        <title>Acetic acid bacteria genomes reveal functional traits for adaptation to life in insect guts.</title>
        <authorList>
            <person name="Chouaia B."/>
            <person name="Gaiarsa S."/>
            <person name="Crotti E."/>
            <person name="Comandatore F."/>
            <person name="Degli Esposti M."/>
            <person name="Ricci I."/>
            <person name="Alma A."/>
            <person name="Favia G."/>
            <person name="Bandi C."/>
            <person name="Daffonchio D."/>
        </authorList>
    </citation>
    <scope>NUCLEOTIDE SEQUENCE [LARGE SCALE GENOMIC DNA]</scope>
    <source>
        <strain evidence="5">AM169</strain>
    </source>
</reference>
<dbReference type="GO" id="GO:0016757">
    <property type="term" value="F:glycosyltransferase activity"/>
    <property type="evidence" value="ECO:0007669"/>
    <property type="project" value="UniProtKB-KW"/>
</dbReference>
<dbReference type="EMBL" id="CBLY010000006">
    <property type="protein sequence ID" value="CDG33617.1"/>
    <property type="molecule type" value="Genomic_DNA"/>
</dbReference>
<evidence type="ECO:0000256" key="2">
    <source>
        <dbReference type="ARBA" id="ARBA00022679"/>
    </source>
</evidence>
<dbReference type="GO" id="GO:0046872">
    <property type="term" value="F:metal ion binding"/>
    <property type="evidence" value="ECO:0007669"/>
    <property type="project" value="UniProtKB-KW"/>
</dbReference>
<proteinExistence type="predicted"/>
<evidence type="ECO:0000313" key="4">
    <source>
        <dbReference type="EMBL" id="CDG33617.1"/>
    </source>
</evidence>
<dbReference type="Proteomes" id="UP000027590">
    <property type="component" value="Unassembled WGS sequence"/>
</dbReference>
<dbReference type="RefSeq" id="WP_043559818.1">
    <property type="nucleotide sequence ID" value="NZ_CBLY010000006.1"/>
</dbReference>
<dbReference type="InterPro" id="IPR029044">
    <property type="entry name" value="Nucleotide-diphossugar_trans"/>
</dbReference>
<accession>A0A7U7G5N2</accession>
<sequence length="302" mass="35316">MSTFPIVVSFDKKYLIPALVTIKSILDHCSDTSRIEFFVLYRNLDTTLIRLTEQVVASFGSVISFIDCSSFMESLNFANNENRPLETYVPLFIPTIFKGYEKVLSIDVDMLVRDDVLRIINEIPQNKKLGGVRCLIRNHRKYEDFGDFNKFSRNMLGINNPYFYVNSGLILFNMDAITDADAAYCIECIKKKWLFYDESILNHVFKDSLHHFSQSWNLYAEYLHTNYLEFEYSMQEQVKKAQEDASIIHYVADTKPWDHPAPDTTDKYRLEYRALVAVVKDEIRNILPRTICGVMWNRVDRA</sequence>
<dbReference type="Pfam" id="PF01501">
    <property type="entry name" value="Glyco_transf_8"/>
    <property type="match status" value="1"/>
</dbReference>
<dbReference type="AlphaFoldDB" id="A0A7U7G5N2"/>
<keyword evidence="1" id="KW-0328">Glycosyltransferase</keyword>
<reference evidence="4 5" key="2">
    <citation type="journal article" date="2014" name="PLoS ONE">
        <title>Evolution of mitochondria reconstructed from the energy metabolism of living bacteria.</title>
        <authorList>
            <person name="Degli Esposti M."/>
            <person name="Chouaia B."/>
            <person name="Comandatore F."/>
            <person name="Crotti E."/>
            <person name="Sassera D."/>
            <person name="Lievens P.M."/>
            <person name="Daffonchio D."/>
            <person name="Bandi C."/>
        </authorList>
    </citation>
    <scope>NUCLEOTIDE SEQUENCE [LARGE SCALE GENOMIC DNA]</scope>
    <source>
        <strain evidence="5">AM169</strain>
    </source>
</reference>
<name>A0A7U7G5N2_9PROT</name>
<organism evidence="4 5">
    <name type="scientific">Parasaccharibacter apium</name>
    <dbReference type="NCBI Taxonomy" id="1510841"/>
    <lineage>
        <taxon>Bacteria</taxon>
        <taxon>Pseudomonadati</taxon>
        <taxon>Pseudomonadota</taxon>
        <taxon>Alphaproteobacteria</taxon>
        <taxon>Acetobacterales</taxon>
        <taxon>Acetobacteraceae</taxon>
        <taxon>Parasaccharibacter</taxon>
    </lineage>
</organism>
<keyword evidence="2" id="KW-0808">Transferase</keyword>
<evidence type="ECO:0000313" key="5">
    <source>
        <dbReference type="Proteomes" id="UP000027590"/>
    </source>
</evidence>
<comment type="caution">
    <text evidence="4">The sequence shown here is derived from an EMBL/GenBank/DDBJ whole genome shotgun (WGS) entry which is preliminary data.</text>
</comment>
<evidence type="ECO:0008006" key="6">
    <source>
        <dbReference type="Google" id="ProtNLM"/>
    </source>
</evidence>
<dbReference type="PANTHER" id="PTHR13778">
    <property type="entry name" value="GLYCOSYLTRANSFERASE 8 DOMAIN-CONTAINING PROTEIN"/>
    <property type="match status" value="1"/>
</dbReference>
<keyword evidence="3" id="KW-0479">Metal-binding</keyword>
<protein>
    <recommendedName>
        <fullName evidence="6">Glycosyltransferase family 8 protein</fullName>
    </recommendedName>
</protein>
<dbReference type="SUPFAM" id="SSF53448">
    <property type="entry name" value="Nucleotide-diphospho-sugar transferases"/>
    <property type="match status" value="1"/>
</dbReference>
<dbReference type="Gene3D" id="3.90.550.10">
    <property type="entry name" value="Spore Coat Polysaccharide Biosynthesis Protein SpsA, Chain A"/>
    <property type="match status" value="1"/>
</dbReference>
<gene>
    <name evidence="4" type="ORF">SACS_0879</name>
</gene>
<evidence type="ECO:0000256" key="3">
    <source>
        <dbReference type="ARBA" id="ARBA00022723"/>
    </source>
</evidence>
<dbReference type="InterPro" id="IPR002495">
    <property type="entry name" value="Glyco_trans_8"/>
</dbReference>
<evidence type="ECO:0000256" key="1">
    <source>
        <dbReference type="ARBA" id="ARBA00022676"/>
    </source>
</evidence>
<dbReference type="InterPro" id="IPR050748">
    <property type="entry name" value="Glycosyltrans_8_dom-fam"/>
</dbReference>